<dbReference type="PANTHER" id="PTHR23409">
    <property type="entry name" value="RIBONUCLEOSIDE-DIPHOSPHATE REDUCTASE SMALL CHAIN"/>
    <property type="match status" value="1"/>
</dbReference>
<reference evidence="1" key="1">
    <citation type="journal article" date="2013" name="Genetics">
        <title>The draft genome and transcriptome of Panagrellus redivivus are shaped by the harsh demands of a free-living lifestyle.</title>
        <authorList>
            <person name="Srinivasan J."/>
            <person name="Dillman A.R."/>
            <person name="Macchietto M.G."/>
            <person name="Heikkinen L."/>
            <person name="Lakso M."/>
            <person name="Fracchia K.M."/>
            <person name="Antoshechkin I."/>
            <person name="Mortazavi A."/>
            <person name="Wong G."/>
            <person name="Sternberg P.W."/>
        </authorList>
    </citation>
    <scope>NUCLEOTIDE SEQUENCE [LARGE SCALE GENOMIC DNA]</scope>
    <source>
        <strain evidence="1">MT8872</strain>
    </source>
</reference>
<proteinExistence type="predicted"/>
<dbReference type="Pfam" id="PF00268">
    <property type="entry name" value="Ribonuc_red_sm"/>
    <property type="match status" value="1"/>
</dbReference>
<dbReference type="GO" id="GO:0004748">
    <property type="term" value="F:ribonucleoside-diphosphate reductase activity, thioredoxin disulfide as acceptor"/>
    <property type="evidence" value="ECO:0007669"/>
    <property type="project" value="TreeGrafter"/>
</dbReference>
<evidence type="ECO:0000313" key="2">
    <source>
        <dbReference type="WBParaSite" id="Pan_g7680.t1"/>
    </source>
</evidence>
<dbReference type="GO" id="GO:0009263">
    <property type="term" value="P:deoxyribonucleotide biosynthetic process"/>
    <property type="evidence" value="ECO:0007669"/>
    <property type="project" value="InterPro"/>
</dbReference>
<evidence type="ECO:0000313" key="1">
    <source>
        <dbReference type="Proteomes" id="UP000492821"/>
    </source>
</evidence>
<reference evidence="2" key="2">
    <citation type="submission" date="2020-10" db="UniProtKB">
        <authorList>
            <consortium name="WormBaseParasite"/>
        </authorList>
    </citation>
    <scope>IDENTIFICATION</scope>
</reference>
<dbReference type="Proteomes" id="UP000492821">
    <property type="component" value="Unassembled WGS sequence"/>
</dbReference>
<sequence>MIGMNCRRMAEYIEYVADHLLVELDLQKIYNTKNPFKFMNNISVNNKTNFFEHRVSEYQRMGVASDTDKNVFDLAVDF</sequence>
<dbReference type="InterPro" id="IPR000358">
    <property type="entry name" value="RNR_small_fam"/>
</dbReference>
<dbReference type="InterPro" id="IPR012348">
    <property type="entry name" value="RNR-like"/>
</dbReference>
<organism evidence="1 2">
    <name type="scientific">Panagrellus redivivus</name>
    <name type="common">Microworm</name>
    <dbReference type="NCBI Taxonomy" id="6233"/>
    <lineage>
        <taxon>Eukaryota</taxon>
        <taxon>Metazoa</taxon>
        <taxon>Ecdysozoa</taxon>
        <taxon>Nematoda</taxon>
        <taxon>Chromadorea</taxon>
        <taxon>Rhabditida</taxon>
        <taxon>Tylenchina</taxon>
        <taxon>Panagrolaimomorpha</taxon>
        <taxon>Panagrolaimoidea</taxon>
        <taxon>Panagrolaimidae</taxon>
        <taxon>Panagrellus</taxon>
    </lineage>
</organism>
<dbReference type="WBParaSite" id="Pan_g7680.t1">
    <property type="protein sequence ID" value="Pan_g7680.t1"/>
    <property type="gene ID" value="Pan_g7680"/>
</dbReference>
<keyword evidence="1" id="KW-1185">Reference proteome</keyword>
<dbReference type="AlphaFoldDB" id="A0A7E4W9A6"/>
<protein>
    <submittedName>
        <fullName evidence="2">Site-specific DNA-methyltransferase (adenine-specific)</fullName>
    </submittedName>
</protein>
<name>A0A7E4W9A6_PANRE</name>
<dbReference type="SUPFAM" id="SSF47240">
    <property type="entry name" value="Ferritin-like"/>
    <property type="match status" value="1"/>
</dbReference>
<accession>A0A7E4W9A6</accession>
<dbReference type="Gene3D" id="1.10.620.20">
    <property type="entry name" value="Ribonucleotide Reductase, subunit A"/>
    <property type="match status" value="1"/>
</dbReference>
<dbReference type="InterPro" id="IPR009078">
    <property type="entry name" value="Ferritin-like_SF"/>
</dbReference>
<dbReference type="GO" id="GO:0005829">
    <property type="term" value="C:cytosol"/>
    <property type="evidence" value="ECO:0007669"/>
    <property type="project" value="TreeGrafter"/>
</dbReference>
<dbReference type="PANTHER" id="PTHR23409:SF18">
    <property type="entry name" value="RIBONUCLEOSIDE-DIPHOSPHATE REDUCTASE SUBUNIT M2"/>
    <property type="match status" value="1"/>
</dbReference>